<organism evidence="3 4">
    <name type="scientific">Orbilia oligospora</name>
    <name type="common">Nematode-trapping fungus</name>
    <name type="synonym">Arthrobotrys oligospora</name>
    <dbReference type="NCBI Taxonomy" id="2813651"/>
    <lineage>
        <taxon>Eukaryota</taxon>
        <taxon>Fungi</taxon>
        <taxon>Dikarya</taxon>
        <taxon>Ascomycota</taxon>
        <taxon>Pezizomycotina</taxon>
        <taxon>Orbiliomycetes</taxon>
        <taxon>Orbiliales</taxon>
        <taxon>Orbiliaceae</taxon>
        <taxon>Orbilia</taxon>
    </lineage>
</organism>
<comment type="caution">
    <text evidence="3">The sequence shown here is derived from an EMBL/GenBank/DDBJ whole genome shotgun (WGS) entry which is preliminary data.</text>
</comment>
<evidence type="ECO:0000256" key="2">
    <source>
        <dbReference type="SAM" id="SignalP"/>
    </source>
</evidence>
<feature type="compositionally biased region" description="Pro residues" evidence="1">
    <location>
        <begin position="209"/>
        <end position="223"/>
    </location>
</feature>
<feature type="chain" id="PRO_5028871169" evidence="2">
    <location>
        <begin position="19"/>
        <end position="293"/>
    </location>
</feature>
<evidence type="ECO:0000313" key="3">
    <source>
        <dbReference type="EMBL" id="KAF3286645.1"/>
    </source>
</evidence>
<evidence type="ECO:0000313" key="4">
    <source>
        <dbReference type="Proteomes" id="UP000474640"/>
    </source>
</evidence>
<keyword evidence="2" id="KW-0732">Signal</keyword>
<dbReference type="OMA" id="NQHFASH"/>
<proteinExistence type="predicted"/>
<feature type="region of interest" description="Disordered" evidence="1">
    <location>
        <begin position="35"/>
        <end position="189"/>
    </location>
</feature>
<name>A0A7C8RGM3_ORBOL</name>
<feature type="region of interest" description="Disordered" evidence="1">
    <location>
        <begin position="201"/>
        <end position="293"/>
    </location>
</feature>
<feature type="compositionally biased region" description="Pro residues" evidence="1">
    <location>
        <begin position="123"/>
        <end position="137"/>
    </location>
</feature>
<accession>A0A7C8RGM3</accession>
<dbReference type="AlphaFoldDB" id="A0A7C8RGM3"/>
<reference evidence="3 4" key="1">
    <citation type="submission" date="2020-01" db="EMBL/GenBank/DDBJ databases">
        <authorList>
            <person name="Palmer J.M."/>
        </authorList>
    </citation>
    <scope>NUCLEOTIDE SEQUENCE [LARGE SCALE GENOMIC DNA]</scope>
    <source>
        <strain evidence="3 4">TWF970</strain>
    </source>
</reference>
<sequence length="293" mass="31181">MKVSTILIAPLCLTLAQASLLDTLFRRDQDNNAGLASTTGEFNGNQHFASHPSQPETPPQFAGLRGPGRGPVKRPQRPSGPLEATPRQFGRKARRSNTPTSGPFPIISRDFEDVPAGAHIQPPIKPKPAPPGAPQIQPPIREKPAPPPIGGQGFEGIPEGAHIQPPIRPKPAPPGAPQIQPPIREKPAPPAIVARDFEDVPAGAHIQPPIRPKPAPPGAPQIQPPIREKPAPLPIGGQGFEGIPEGAHIQPPIRPKPAPPGAPQIQPPIREKPAPPIPVNTEKLVRRTYRLNN</sequence>
<dbReference type="EMBL" id="JAABOJ010000005">
    <property type="protein sequence ID" value="KAF3286645.1"/>
    <property type="molecule type" value="Genomic_DNA"/>
</dbReference>
<evidence type="ECO:0000256" key="1">
    <source>
        <dbReference type="SAM" id="MobiDB-lite"/>
    </source>
</evidence>
<dbReference type="OrthoDB" id="5409819at2759"/>
<protein>
    <submittedName>
        <fullName evidence="3">Uncharacterized protein</fullName>
    </submittedName>
</protein>
<feature type="signal peptide" evidence="2">
    <location>
        <begin position="1"/>
        <end position="18"/>
    </location>
</feature>
<feature type="compositionally biased region" description="Pro residues" evidence="1">
    <location>
        <begin position="166"/>
        <end position="180"/>
    </location>
</feature>
<feature type="compositionally biased region" description="Pro residues" evidence="1">
    <location>
        <begin position="252"/>
        <end position="266"/>
    </location>
</feature>
<gene>
    <name evidence="3" type="ORF">TWF970_008493</name>
</gene>
<feature type="compositionally biased region" description="Polar residues" evidence="1">
    <location>
        <begin position="35"/>
        <end position="54"/>
    </location>
</feature>
<dbReference type="Proteomes" id="UP000474640">
    <property type="component" value="Unassembled WGS sequence"/>
</dbReference>